<dbReference type="GO" id="GO:0003677">
    <property type="term" value="F:DNA binding"/>
    <property type="evidence" value="ECO:0007669"/>
    <property type="project" value="UniProtKB-UniRule"/>
</dbReference>
<dbReference type="SUPFAM" id="SSF56349">
    <property type="entry name" value="DNA breaking-rejoining enzymes"/>
    <property type="match status" value="1"/>
</dbReference>
<evidence type="ECO:0000313" key="9">
    <source>
        <dbReference type="Proteomes" id="UP000063308"/>
    </source>
</evidence>
<feature type="domain" description="Core-binding (CB)" evidence="7">
    <location>
        <begin position="95"/>
        <end position="175"/>
    </location>
</feature>
<evidence type="ECO:0000259" key="6">
    <source>
        <dbReference type="PROSITE" id="PS51898"/>
    </source>
</evidence>
<dbReference type="CDD" id="cd00796">
    <property type="entry name" value="INT_Rci_Hp1_C"/>
    <property type="match status" value="1"/>
</dbReference>
<evidence type="ECO:0000256" key="5">
    <source>
        <dbReference type="PROSITE-ProRule" id="PRU01248"/>
    </source>
</evidence>
<dbReference type="Pfam" id="PF13356">
    <property type="entry name" value="Arm-DNA-bind_3"/>
    <property type="match status" value="1"/>
</dbReference>
<dbReference type="Gene3D" id="3.30.160.390">
    <property type="entry name" value="Integrase, DNA-binding domain"/>
    <property type="match status" value="1"/>
</dbReference>
<reference evidence="8 9" key="1">
    <citation type="submission" date="2014-11" db="EMBL/GenBank/DDBJ databases">
        <title>Symbiosis island explosion on the genome of extra-slow-growing strains of soybean bradyrhizobia with massive insertion sequences.</title>
        <authorList>
            <person name="Iida T."/>
            <person name="Minamisawa K."/>
        </authorList>
    </citation>
    <scope>NUCLEOTIDE SEQUENCE [LARGE SCALE GENOMIC DNA]</scope>
    <source>
        <strain evidence="8 9">NK6</strain>
    </source>
</reference>
<dbReference type="InterPro" id="IPR013762">
    <property type="entry name" value="Integrase-like_cat_sf"/>
</dbReference>
<dbReference type="InterPro" id="IPR010998">
    <property type="entry name" value="Integrase_recombinase_N"/>
</dbReference>
<evidence type="ECO:0000313" key="8">
    <source>
        <dbReference type="EMBL" id="BAR58808.1"/>
    </source>
</evidence>
<dbReference type="GO" id="GO:0006310">
    <property type="term" value="P:DNA recombination"/>
    <property type="evidence" value="ECO:0007669"/>
    <property type="project" value="UniProtKB-KW"/>
</dbReference>
<dbReference type="InterPro" id="IPR044068">
    <property type="entry name" value="CB"/>
</dbReference>
<proteinExistence type="inferred from homology"/>
<keyword evidence="4" id="KW-0233">DNA recombination</keyword>
<keyword evidence="3 5" id="KW-0238">DNA-binding</keyword>
<protein>
    <recommendedName>
        <fullName evidence="10">Integrase</fullName>
    </recommendedName>
</protein>
<dbReference type="PANTHER" id="PTHR30629">
    <property type="entry name" value="PROPHAGE INTEGRASE"/>
    <property type="match status" value="1"/>
</dbReference>
<sequence>MASPRRITKTTVDRLQPGETAWDSEVRGFCVRKQRRDAVYALKYRAGGKQRLYTIGLHGSPWTVEKARNEAVRLRGAIADGVDPALLREAMKAAPSFDEFADRYLLEVSDVHKKATTAREDRRMLRLHVRPRFDGRKVSDLDRGDVARLHAALKSKPVMANRVVALISHMLNWAMEKGVRPEGPNPCQRIKRYAEEGQERFLSMDELARLGAAIALAESSGIQWEPDPAKKVKHAPKPENRLAKIDQFAAGALRLLLFTGARLREILHLKWEHIDFGRGLLLLPDSKTGKKAIVLNAPALAVLNGLERVGEYVIAGEKLDKPRADLKRPWNLVRGAAGLDGLRIHDLRHTYASFGAGGGLGLPIIGKLLGHSQAATTARYAHLDNDPLKRASETIAGQIAAAMSPGSVASAEVVSLRTTERGTG</sequence>
<dbReference type="Gene3D" id="1.10.150.130">
    <property type="match status" value="1"/>
</dbReference>
<keyword evidence="2" id="KW-0229">DNA integration</keyword>
<dbReference type="GO" id="GO:0015074">
    <property type="term" value="P:DNA integration"/>
    <property type="evidence" value="ECO:0007669"/>
    <property type="project" value="UniProtKB-KW"/>
</dbReference>
<dbReference type="Proteomes" id="UP000063308">
    <property type="component" value="Chromosome"/>
</dbReference>
<dbReference type="RefSeq" id="WP_063824276.1">
    <property type="nucleotide sequence ID" value="NZ_AP022638.1"/>
</dbReference>
<name>A0A0E4BRB6_9BRAD</name>
<feature type="domain" description="Tyr recombinase" evidence="6">
    <location>
        <begin position="197"/>
        <end position="393"/>
    </location>
</feature>
<dbReference type="PROSITE" id="PS51898">
    <property type="entry name" value="TYR_RECOMBINASE"/>
    <property type="match status" value="1"/>
</dbReference>
<organism evidence="8 9">
    <name type="scientific">Bradyrhizobium diazoefficiens</name>
    <dbReference type="NCBI Taxonomy" id="1355477"/>
    <lineage>
        <taxon>Bacteria</taxon>
        <taxon>Pseudomonadati</taxon>
        <taxon>Pseudomonadota</taxon>
        <taxon>Alphaproteobacteria</taxon>
        <taxon>Hyphomicrobiales</taxon>
        <taxon>Nitrobacteraceae</taxon>
        <taxon>Bradyrhizobium</taxon>
    </lineage>
</organism>
<dbReference type="InterPro" id="IPR002104">
    <property type="entry name" value="Integrase_catalytic"/>
</dbReference>
<dbReference type="PANTHER" id="PTHR30629:SF2">
    <property type="entry name" value="PROPHAGE INTEGRASE INTS-RELATED"/>
    <property type="match status" value="1"/>
</dbReference>
<dbReference type="InterPro" id="IPR050808">
    <property type="entry name" value="Phage_Integrase"/>
</dbReference>
<evidence type="ECO:0000256" key="2">
    <source>
        <dbReference type="ARBA" id="ARBA00022908"/>
    </source>
</evidence>
<evidence type="ECO:0000259" key="7">
    <source>
        <dbReference type="PROSITE" id="PS51900"/>
    </source>
</evidence>
<comment type="similarity">
    <text evidence="1">Belongs to the 'phage' integrase family.</text>
</comment>
<evidence type="ECO:0008006" key="10">
    <source>
        <dbReference type="Google" id="ProtNLM"/>
    </source>
</evidence>
<accession>A0A0E4BRB6</accession>
<dbReference type="Pfam" id="PF00589">
    <property type="entry name" value="Phage_integrase"/>
    <property type="match status" value="1"/>
</dbReference>
<dbReference type="InterPro" id="IPR011010">
    <property type="entry name" value="DNA_brk_join_enz"/>
</dbReference>
<dbReference type="InterPro" id="IPR025166">
    <property type="entry name" value="Integrase_DNA_bind_dom"/>
</dbReference>
<dbReference type="AlphaFoldDB" id="A0A0E4BRB6"/>
<dbReference type="EMBL" id="AP014685">
    <property type="protein sequence ID" value="BAR58808.1"/>
    <property type="molecule type" value="Genomic_DNA"/>
</dbReference>
<gene>
    <name evidence="8" type="ORF">NK6_5650</name>
</gene>
<dbReference type="PROSITE" id="PS51900">
    <property type="entry name" value="CB"/>
    <property type="match status" value="1"/>
</dbReference>
<evidence type="ECO:0000256" key="3">
    <source>
        <dbReference type="ARBA" id="ARBA00023125"/>
    </source>
</evidence>
<evidence type="ECO:0000256" key="1">
    <source>
        <dbReference type="ARBA" id="ARBA00008857"/>
    </source>
</evidence>
<dbReference type="InterPro" id="IPR038488">
    <property type="entry name" value="Integrase_DNA-bd_sf"/>
</dbReference>
<evidence type="ECO:0000256" key="4">
    <source>
        <dbReference type="ARBA" id="ARBA00023172"/>
    </source>
</evidence>
<dbReference type="Gene3D" id="1.10.443.10">
    <property type="entry name" value="Intergrase catalytic core"/>
    <property type="match status" value="1"/>
</dbReference>